<dbReference type="GO" id="GO:0005737">
    <property type="term" value="C:cytoplasm"/>
    <property type="evidence" value="ECO:0007669"/>
    <property type="project" value="TreeGrafter"/>
</dbReference>
<evidence type="ECO:0000256" key="2">
    <source>
        <dbReference type="ARBA" id="ARBA00004651"/>
    </source>
</evidence>
<keyword evidence="15" id="KW-1185">Reference proteome</keyword>
<keyword evidence="9" id="KW-0675">Receptor</keyword>
<evidence type="ECO:0000256" key="3">
    <source>
        <dbReference type="ARBA" id="ARBA00010532"/>
    </source>
</evidence>
<evidence type="ECO:0000256" key="1">
    <source>
        <dbReference type="ARBA" id="ARBA00004189"/>
    </source>
</evidence>
<evidence type="ECO:0000256" key="11">
    <source>
        <dbReference type="ARBA" id="ARBA00040821"/>
    </source>
</evidence>
<reference evidence="14" key="1">
    <citation type="submission" date="2021-06" db="EMBL/GenBank/DDBJ databases">
        <authorList>
            <person name="Hodson N. C."/>
            <person name="Mongue J. A."/>
            <person name="Jaron S. K."/>
        </authorList>
    </citation>
    <scope>NUCLEOTIDE SEQUENCE</scope>
</reference>
<keyword evidence="5 13" id="KW-0812">Transmembrane</keyword>
<evidence type="ECO:0000256" key="10">
    <source>
        <dbReference type="ARBA" id="ARBA00023180"/>
    </source>
</evidence>
<dbReference type="InterPro" id="IPR002159">
    <property type="entry name" value="CD36_fam"/>
</dbReference>
<keyword evidence="4" id="KW-1003">Cell membrane</keyword>
<feature type="non-terminal residue" evidence="14">
    <location>
        <position position="1"/>
    </location>
</feature>
<gene>
    <name evidence="14" type="ORF">AFUS01_LOCUS16373</name>
</gene>
<sequence>MKNRSPHKDTILSAGPKLAITSFTFLLTSLLAFYMGVPLLIKTFIMKETRLVEGTETWQKWTDVTVPILIKFYIFNVTNVPEAEMGGKFKLQEVGPYVWEEKRSKQILAIDEDEDTVTYKEVVKYYFRRDLSIGSDEDRLNIVNLPFISAATLIYKLLYSSLANYVINFFVGMDEKFVLRDVKIKELVFDGVELGDTYKILADFGVVDLPAEFIDGTFAFYNQ</sequence>
<dbReference type="AlphaFoldDB" id="A0A8J2JZJ6"/>
<comment type="caution">
    <text evidence="14">The sequence shown here is derived from an EMBL/GenBank/DDBJ whole genome shotgun (WGS) entry which is preliminary data.</text>
</comment>
<dbReference type="OrthoDB" id="195015at2759"/>
<dbReference type="GO" id="GO:0005044">
    <property type="term" value="F:scavenger receptor activity"/>
    <property type="evidence" value="ECO:0007669"/>
    <property type="project" value="TreeGrafter"/>
</dbReference>
<protein>
    <recommendedName>
        <fullName evidence="11">Scavenger receptor class B member 1</fullName>
    </recommendedName>
    <alternativeName>
        <fullName evidence="12">SR-BI</fullName>
    </alternativeName>
</protein>
<dbReference type="Pfam" id="PF01130">
    <property type="entry name" value="CD36"/>
    <property type="match status" value="1"/>
</dbReference>
<proteinExistence type="inferred from homology"/>
<dbReference type="EMBL" id="CAJVCH010149906">
    <property type="protein sequence ID" value="CAG7727537.1"/>
    <property type="molecule type" value="Genomic_DNA"/>
</dbReference>
<evidence type="ECO:0000256" key="4">
    <source>
        <dbReference type="ARBA" id="ARBA00022475"/>
    </source>
</evidence>
<comment type="subcellular location">
    <subcellularLocation>
        <location evidence="2">Cell membrane</location>
        <topology evidence="2">Multi-pass membrane protein</topology>
    </subcellularLocation>
    <subcellularLocation>
        <location evidence="1">Membrane</location>
        <location evidence="1">Caveola</location>
        <topology evidence="1">Multi-pass membrane protein</topology>
    </subcellularLocation>
</comment>
<keyword evidence="7 13" id="KW-0472">Membrane</keyword>
<name>A0A8J2JZJ6_9HEXA</name>
<keyword evidence="8" id="KW-1015">Disulfide bond</keyword>
<evidence type="ECO:0000313" key="15">
    <source>
        <dbReference type="Proteomes" id="UP000708208"/>
    </source>
</evidence>
<evidence type="ECO:0000256" key="13">
    <source>
        <dbReference type="SAM" id="Phobius"/>
    </source>
</evidence>
<evidence type="ECO:0000256" key="6">
    <source>
        <dbReference type="ARBA" id="ARBA00022989"/>
    </source>
</evidence>
<dbReference type="PANTHER" id="PTHR11923:SF110">
    <property type="entry name" value="SCAVENGER RECEPTOR CLASS B MEMBER 1"/>
    <property type="match status" value="1"/>
</dbReference>
<comment type="similarity">
    <text evidence="3">Belongs to the CD36 family.</text>
</comment>
<evidence type="ECO:0000256" key="9">
    <source>
        <dbReference type="ARBA" id="ARBA00023170"/>
    </source>
</evidence>
<evidence type="ECO:0000256" key="7">
    <source>
        <dbReference type="ARBA" id="ARBA00023136"/>
    </source>
</evidence>
<accession>A0A8J2JZJ6</accession>
<evidence type="ECO:0000256" key="5">
    <source>
        <dbReference type="ARBA" id="ARBA00022692"/>
    </source>
</evidence>
<evidence type="ECO:0000256" key="12">
    <source>
        <dbReference type="ARBA" id="ARBA00042244"/>
    </source>
</evidence>
<evidence type="ECO:0000256" key="8">
    <source>
        <dbReference type="ARBA" id="ARBA00023157"/>
    </source>
</evidence>
<organism evidence="14 15">
    <name type="scientific">Allacma fusca</name>
    <dbReference type="NCBI Taxonomy" id="39272"/>
    <lineage>
        <taxon>Eukaryota</taxon>
        <taxon>Metazoa</taxon>
        <taxon>Ecdysozoa</taxon>
        <taxon>Arthropoda</taxon>
        <taxon>Hexapoda</taxon>
        <taxon>Collembola</taxon>
        <taxon>Symphypleona</taxon>
        <taxon>Sminthuridae</taxon>
        <taxon>Allacma</taxon>
    </lineage>
</organism>
<keyword evidence="6 13" id="KW-1133">Transmembrane helix</keyword>
<dbReference type="GO" id="GO:0005901">
    <property type="term" value="C:caveola"/>
    <property type="evidence" value="ECO:0007669"/>
    <property type="project" value="UniProtKB-SubCell"/>
</dbReference>
<dbReference type="PANTHER" id="PTHR11923">
    <property type="entry name" value="SCAVENGER RECEPTOR CLASS B TYPE-1 SR-B1"/>
    <property type="match status" value="1"/>
</dbReference>
<feature type="transmembrane region" description="Helical" evidence="13">
    <location>
        <begin position="20"/>
        <end position="41"/>
    </location>
</feature>
<dbReference type="Proteomes" id="UP000708208">
    <property type="component" value="Unassembled WGS sequence"/>
</dbReference>
<evidence type="ECO:0000313" key="14">
    <source>
        <dbReference type="EMBL" id="CAG7727537.1"/>
    </source>
</evidence>
<keyword evidence="10" id="KW-0325">Glycoprotein</keyword>